<dbReference type="PROSITE" id="PS51412">
    <property type="entry name" value="MACPF_2"/>
    <property type="match status" value="1"/>
</dbReference>
<evidence type="ECO:0000313" key="2">
    <source>
        <dbReference type="EMBL" id="OSX64641.1"/>
    </source>
</evidence>
<dbReference type="EMBL" id="KZ110593">
    <property type="protein sequence ID" value="OSX64641.1"/>
    <property type="molecule type" value="Genomic_DNA"/>
</dbReference>
<evidence type="ECO:0000313" key="3">
    <source>
        <dbReference type="Proteomes" id="UP000194127"/>
    </source>
</evidence>
<gene>
    <name evidence="2" type="ORF">POSPLADRAFT_1038741</name>
</gene>
<dbReference type="InterPro" id="IPR020864">
    <property type="entry name" value="MACPF"/>
</dbReference>
<dbReference type="SMART" id="SM00457">
    <property type="entry name" value="MACPF"/>
    <property type="match status" value="1"/>
</dbReference>
<dbReference type="RefSeq" id="XP_024341435.1">
    <property type="nucleotide sequence ID" value="XM_024477436.1"/>
</dbReference>
<accession>A0A1X6N7Q4</accession>
<name>A0A1X6N7Q4_9APHY</name>
<protein>
    <recommendedName>
        <fullName evidence="1">MACPF domain-containing protein</fullName>
    </recommendedName>
</protein>
<dbReference type="OrthoDB" id="4250793at2759"/>
<feature type="domain" description="MACPF" evidence="1">
    <location>
        <begin position="1"/>
        <end position="324"/>
    </location>
</feature>
<reference evidence="2 3" key="1">
    <citation type="submission" date="2017-04" db="EMBL/GenBank/DDBJ databases">
        <title>Genome Sequence of the Model Brown-Rot Fungus Postia placenta SB12.</title>
        <authorList>
            <consortium name="DOE Joint Genome Institute"/>
            <person name="Gaskell J."/>
            <person name="Kersten P."/>
            <person name="Larrondo L.F."/>
            <person name="Canessa P."/>
            <person name="Martinez D."/>
            <person name="Hibbett D."/>
            <person name="Schmoll M."/>
            <person name="Kubicek C.P."/>
            <person name="Martinez A.T."/>
            <person name="Yadav J."/>
            <person name="Master E."/>
            <person name="Magnuson J.K."/>
            <person name="James T."/>
            <person name="Yaver D."/>
            <person name="Berka R."/>
            <person name="Labutti K."/>
            <person name="Lipzen A."/>
            <person name="Aerts A."/>
            <person name="Barry K."/>
            <person name="Henrissat B."/>
            <person name="Blanchette R."/>
            <person name="Grigoriev I."/>
            <person name="Cullen D."/>
        </authorList>
    </citation>
    <scope>NUCLEOTIDE SEQUENCE [LARGE SCALE GENOMIC DNA]</scope>
    <source>
        <strain evidence="2 3">MAD-698-R-SB12</strain>
    </source>
</reference>
<dbReference type="AlphaFoldDB" id="A0A1X6N7Q4"/>
<dbReference type="Proteomes" id="UP000194127">
    <property type="component" value="Unassembled WGS sequence"/>
</dbReference>
<sequence>MAELPALNYLGYSLDLTTVTPLDITAVAQGVKRARQIIDVDPDENPRTETIGGIEYKVPRIVSVAKDVQTLQGTYVTYRNGSETTTSFQNDNTLSVRYLAVSGSVSTSYSLNKTFRNDNQYAMYSYNISSYAAGLRNYVDYLAERALLNRLEQLTSPFPKAPSTNDIRDYKAFFDSFGSHVITNAMYGSRFQLNVWASNSDSSVNEKFSVNVQASFNGITAGGEFDSSVKNESQYSTYSNFMQKTVSVQGGDLSLGVTLLNDPSQYDAYVAWTNSALEHPNVMSFTTTELWNLMRDAANATVRGRANDIQDAFNYIITHPQPYRTELTFTIQSDWAEFGLLSPSGVIIENNASPYPPLTQGSETKITWGREHSHDQRRETIRFSIINDGSPIDFYISHGSDGGSGAKGRAEVLIGEANYVNDKITDNNWNTQWYYQAPMSGVPQQSRYRLNHEVRTWDETLQGYLREIGVRK</sequence>
<keyword evidence="3" id="KW-1185">Reference proteome</keyword>
<evidence type="ECO:0000259" key="1">
    <source>
        <dbReference type="PROSITE" id="PS51412"/>
    </source>
</evidence>
<organism evidence="2 3">
    <name type="scientific">Postia placenta MAD-698-R-SB12</name>
    <dbReference type="NCBI Taxonomy" id="670580"/>
    <lineage>
        <taxon>Eukaryota</taxon>
        <taxon>Fungi</taxon>
        <taxon>Dikarya</taxon>
        <taxon>Basidiomycota</taxon>
        <taxon>Agaricomycotina</taxon>
        <taxon>Agaricomycetes</taxon>
        <taxon>Polyporales</taxon>
        <taxon>Adustoporiaceae</taxon>
        <taxon>Rhodonia</taxon>
    </lineage>
</organism>
<dbReference type="Pfam" id="PF01823">
    <property type="entry name" value="MACPF"/>
    <property type="match status" value="1"/>
</dbReference>
<proteinExistence type="predicted"/>
<dbReference type="GeneID" id="36322386"/>